<gene>
    <name evidence="2" type="ORF">CRP01_34950</name>
</gene>
<dbReference type="AlphaFoldDB" id="A0A2D0N194"/>
<dbReference type="GO" id="GO:0046872">
    <property type="term" value="F:metal ion binding"/>
    <property type="evidence" value="ECO:0007669"/>
    <property type="project" value="InterPro"/>
</dbReference>
<dbReference type="Gene3D" id="3.30.70.100">
    <property type="match status" value="1"/>
</dbReference>
<dbReference type="SUPFAM" id="SSF55008">
    <property type="entry name" value="HMA, heavy metal-associated domain"/>
    <property type="match status" value="1"/>
</dbReference>
<feature type="domain" description="HMA" evidence="1">
    <location>
        <begin position="22"/>
        <end position="89"/>
    </location>
</feature>
<sequence>MNAQADLKGKKQVSEQTDKKTTKLELTVAGMSCQAGCADGIDHLLSRREGVVKSNTTYATGISSIWYDQAIISEKEIIELIGKRGFKATVKTTQTKIKDQ</sequence>
<dbReference type="PROSITE" id="PS50846">
    <property type="entry name" value="HMA_2"/>
    <property type="match status" value="1"/>
</dbReference>
<evidence type="ECO:0000313" key="2">
    <source>
        <dbReference type="EMBL" id="PHN01899.1"/>
    </source>
</evidence>
<dbReference type="InterPro" id="IPR036163">
    <property type="entry name" value="HMA_dom_sf"/>
</dbReference>
<organism evidence="2 3">
    <name type="scientific">Flavilitoribacter nigricans (strain ATCC 23147 / DSM 23189 / NBRC 102662 / NCIMB 1420 / SS-2)</name>
    <name type="common">Lewinella nigricans</name>
    <dbReference type="NCBI Taxonomy" id="1122177"/>
    <lineage>
        <taxon>Bacteria</taxon>
        <taxon>Pseudomonadati</taxon>
        <taxon>Bacteroidota</taxon>
        <taxon>Saprospiria</taxon>
        <taxon>Saprospirales</taxon>
        <taxon>Lewinellaceae</taxon>
        <taxon>Flavilitoribacter</taxon>
    </lineage>
</organism>
<protein>
    <submittedName>
        <fullName evidence="2">Cation transport ATPase</fullName>
    </submittedName>
</protein>
<dbReference type="CDD" id="cd00371">
    <property type="entry name" value="HMA"/>
    <property type="match status" value="1"/>
</dbReference>
<comment type="caution">
    <text evidence="2">The sequence shown here is derived from an EMBL/GenBank/DDBJ whole genome shotgun (WGS) entry which is preliminary data.</text>
</comment>
<dbReference type="OrthoDB" id="1178902at2"/>
<dbReference type="Proteomes" id="UP000223913">
    <property type="component" value="Unassembled WGS sequence"/>
</dbReference>
<accession>A0A2D0N194</accession>
<dbReference type="InterPro" id="IPR006121">
    <property type="entry name" value="HMA_dom"/>
</dbReference>
<proteinExistence type="predicted"/>
<reference evidence="2 3" key="1">
    <citation type="submission" date="2017-10" db="EMBL/GenBank/DDBJ databases">
        <title>The draft genome sequence of Lewinella nigricans NBRC 102662.</title>
        <authorList>
            <person name="Wang K."/>
        </authorList>
    </citation>
    <scope>NUCLEOTIDE SEQUENCE [LARGE SCALE GENOMIC DNA]</scope>
    <source>
        <strain evidence="2 3">NBRC 102662</strain>
    </source>
</reference>
<evidence type="ECO:0000259" key="1">
    <source>
        <dbReference type="PROSITE" id="PS50846"/>
    </source>
</evidence>
<dbReference type="EMBL" id="PDUD01000048">
    <property type="protein sequence ID" value="PHN01899.1"/>
    <property type="molecule type" value="Genomic_DNA"/>
</dbReference>
<name>A0A2D0N194_FLAN2</name>
<keyword evidence="3" id="KW-1185">Reference proteome</keyword>
<evidence type="ECO:0000313" key="3">
    <source>
        <dbReference type="Proteomes" id="UP000223913"/>
    </source>
</evidence>